<dbReference type="InterPro" id="IPR011765">
    <property type="entry name" value="Pept_M16_N"/>
</dbReference>
<name>A0A1M6K7Z8_9FIRM</name>
<evidence type="ECO:0000313" key="5">
    <source>
        <dbReference type="EMBL" id="SHJ55079.1"/>
    </source>
</evidence>
<dbReference type="OrthoDB" id="9811314at2"/>
<dbReference type="InterPro" id="IPR001431">
    <property type="entry name" value="Pept_M16_Zn_BS"/>
</dbReference>
<dbReference type="InterPro" id="IPR050361">
    <property type="entry name" value="MPP/UQCRC_Complex"/>
</dbReference>
<proteinExistence type="inferred from homology"/>
<dbReference type="SUPFAM" id="SSF63411">
    <property type="entry name" value="LuxS/MPP-like metallohydrolase"/>
    <property type="match status" value="2"/>
</dbReference>
<organism evidence="5 6">
    <name type="scientific">Anaerocolumna jejuensis DSM 15929</name>
    <dbReference type="NCBI Taxonomy" id="1121322"/>
    <lineage>
        <taxon>Bacteria</taxon>
        <taxon>Bacillati</taxon>
        <taxon>Bacillota</taxon>
        <taxon>Clostridia</taxon>
        <taxon>Lachnospirales</taxon>
        <taxon>Lachnospiraceae</taxon>
        <taxon>Anaerocolumna</taxon>
    </lineage>
</organism>
<dbReference type="GO" id="GO:0046872">
    <property type="term" value="F:metal ion binding"/>
    <property type="evidence" value="ECO:0007669"/>
    <property type="project" value="InterPro"/>
</dbReference>
<dbReference type="Pfam" id="PF00675">
    <property type="entry name" value="Peptidase_M16"/>
    <property type="match status" value="1"/>
</dbReference>
<dbReference type="GO" id="GO:0004222">
    <property type="term" value="F:metalloendopeptidase activity"/>
    <property type="evidence" value="ECO:0007669"/>
    <property type="project" value="InterPro"/>
</dbReference>
<gene>
    <name evidence="5" type="ORF">SAMN02745136_00355</name>
</gene>
<evidence type="ECO:0000256" key="2">
    <source>
        <dbReference type="RuleBase" id="RU004447"/>
    </source>
</evidence>
<dbReference type="InterPro" id="IPR007863">
    <property type="entry name" value="Peptidase_M16_C"/>
</dbReference>
<keyword evidence="6" id="KW-1185">Reference proteome</keyword>
<dbReference type="AlphaFoldDB" id="A0A1M6K7Z8"/>
<dbReference type="PROSITE" id="PS00143">
    <property type="entry name" value="INSULINASE"/>
    <property type="match status" value="1"/>
</dbReference>
<protein>
    <submittedName>
        <fullName evidence="5">Predicted Zn-dependent peptidase</fullName>
    </submittedName>
</protein>
<sequence>MVNTRKLSNGITVVFEPMPYLRSAALGIWVKVGSSNENAKNNGISHIIEHMLFKGTKTRTAKQIADEMARIGGDINAYTSKECTSFYAVTLDEHLPIAIGILGDMFNNSLFEEKSFQKEKGVIIEEIDMYDDSPEDLVHEMLQMKVWDKHPLGFQISGSKETVRNTTRDEVLDYMTKHYVSDNMVISVAGNFKENEIMELLEENFGKVPSGEKIEAAVAPSYVPTIYVKEKDVEQLHLNIAYESIISDGEEKYILTVLNSVFGGSINSRLFQEIRENLGLTYTIYSYGSSYSRAGLFHIYGAMNPSQLRPVVDNIFQIIEDIKENGITEEELSMCKEQIKTELIMGDETAKNRMNSNGKAMLFRGYIIPLEEIIEKVNSVTKEEVKQFALKYLNKEKVSISLVGNLEGVDREGLLL</sequence>
<evidence type="ECO:0000256" key="1">
    <source>
        <dbReference type="ARBA" id="ARBA00007261"/>
    </source>
</evidence>
<dbReference type="GO" id="GO:0006508">
    <property type="term" value="P:proteolysis"/>
    <property type="evidence" value="ECO:0007669"/>
    <property type="project" value="InterPro"/>
</dbReference>
<dbReference type="STRING" id="1121322.SAMN02745136_00355"/>
<dbReference type="PANTHER" id="PTHR11851">
    <property type="entry name" value="METALLOPROTEASE"/>
    <property type="match status" value="1"/>
</dbReference>
<dbReference type="Gene3D" id="3.30.830.10">
    <property type="entry name" value="Metalloenzyme, LuxS/M16 peptidase-like"/>
    <property type="match status" value="2"/>
</dbReference>
<reference evidence="5 6" key="1">
    <citation type="submission" date="2016-11" db="EMBL/GenBank/DDBJ databases">
        <authorList>
            <person name="Jaros S."/>
            <person name="Januszkiewicz K."/>
            <person name="Wedrychowicz H."/>
        </authorList>
    </citation>
    <scope>NUCLEOTIDE SEQUENCE [LARGE SCALE GENOMIC DNA]</scope>
    <source>
        <strain evidence="5 6">DSM 15929</strain>
    </source>
</reference>
<accession>A0A1M6K7Z8</accession>
<comment type="similarity">
    <text evidence="1 2">Belongs to the peptidase M16 family.</text>
</comment>
<dbReference type="InterPro" id="IPR011249">
    <property type="entry name" value="Metalloenz_LuxS/M16"/>
</dbReference>
<evidence type="ECO:0000259" key="3">
    <source>
        <dbReference type="Pfam" id="PF00675"/>
    </source>
</evidence>
<dbReference type="EMBL" id="FRAC01000006">
    <property type="protein sequence ID" value="SHJ55079.1"/>
    <property type="molecule type" value="Genomic_DNA"/>
</dbReference>
<evidence type="ECO:0000259" key="4">
    <source>
        <dbReference type="Pfam" id="PF05193"/>
    </source>
</evidence>
<feature type="domain" description="Peptidase M16 N-terminal" evidence="3">
    <location>
        <begin position="13"/>
        <end position="157"/>
    </location>
</feature>
<dbReference type="RefSeq" id="WP_073272340.1">
    <property type="nucleotide sequence ID" value="NZ_FRAC01000006.1"/>
</dbReference>
<dbReference type="PANTHER" id="PTHR11851:SF49">
    <property type="entry name" value="MITOCHONDRIAL-PROCESSING PEPTIDASE SUBUNIT ALPHA"/>
    <property type="match status" value="1"/>
</dbReference>
<feature type="domain" description="Peptidase M16 C-terminal" evidence="4">
    <location>
        <begin position="167"/>
        <end position="338"/>
    </location>
</feature>
<evidence type="ECO:0000313" key="6">
    <source>
        <dbReference type="Proteomes" id="UP000184386"/>
    </source>
</evidence>
<dbReference type="FunFam" id="3.30.830.10:FF:000008">
    <property type="entry name" value="Mitochondrial-processing peptidase subunit beta"/>
    <property type="match status" value="1"/>
</dbReference>
<dbReference type="Proteomes" id="UP000184386">
    <property type="component" value="Unassembled WGS sequence"/>
</dbReference>
<dbReference type="Pfam" id="PF05193">
    <property type="entry name" value="Peptidase_M16_C"/>
    <property type="match status" value="1"/>
</dbReference>